<reference evidence="5 6" key="1">
    <citation type="submission" date="2017-02" db="EMBL/GenBank/DDBJ databases">
        <authorList>
            <person name="Peterson S.W."/>
        </authorList>
    </citation>
    <scope>NUCLEOTIDE SEQUENCE [LARGE SCALE GENOMIC DNA]</scope>
    <source>
        <strain evidence="5 6">ATCC 49788</strain>
    </source>
</reference>
<dbReference type="PANTHER" id="PTHR30483">
    <property type="entry name" value="LEUCINE-SPECIFIC-BINDING PROTEIN"/>
    <property type="match status" value="1"/>
</dbReference>
<evidence type="ECO:0000256" key="1">
    <source>
        <dbReference type="ARBA" id="ARBA00010062"/>
    </source>
</evidence>
<proteinExistence type="inferred from homology"/>
<name>A0A1T4VUH6_9GAMM</name>
<accession>A0A1T4VUH6</accession>
<dbReference type="InterPro" id="IPR028082">
    <property type="entry name" value="Peripla_BP_I"/>
</dbReference>
<keyword evidence="6" id="KW-1185">Reference proteome</keyword>
<dbReference type="OrthoDB" id="5297022at2"/>
<organism evidence="5 6">
    <name type="scientific">Thiothrix eikelboomii</name>
    <dbReference type="NCBI Taxonomy" id="92487"/>
    <lineage>
        <taxon>Bacteria</taxon>
        <taxon>Pseudomonadati</taxon>
        <taxon>Pseudomonadota</taxon>
        <taxon>Gammaproteobacteria</taxon>
        <taxon>Thiotrichales</taxon>
        <taxon>Thiotrichaceae</taxon>
        <taxon>Thiothrix</taxon>
    </lineage>
</organism>
<dbReference type="RefSeq" id="WP_078920820.1">
    <property type="nucleotide sequence ID" value="NZ_FUYB01000001.1"/>
</dbReference>
<feature type="domain" description="Leucine-binding protein" evidence="4">
    <location>
        <begin position="29"/>
        <end position="389"/>
    </location>
</feature>
<dbReference type="SUPFAM" id="SSF53822">
    <property type="entry name" value="Periplasmic binding protein-like I"/>
    <property type="match status" value="1"/>
</dbReference>
<dbReference type="Gene3D" id="3.40.50.2300">
    <property type="match status" value="2"/>
</dbReference>
<evidence type="ECO:0000259" key="4">
    <source>
        <dbReference type="Pfam" id="PF13458"/>
    </source>
</evidence>
<dbReference type="InterPro" id="IPR028081">
    <property type="entry name" value="Leu-bd"/>
</dbReference>
<evidence type="ECO:0000256" key="3">
    <source>
        <dbReference type="SAM" id="SignalP"/>
    </source>
</evidence>
<dbReference type="PANTHER" id="PTHR30483:SF38">
    <property type="entry name" value="BLR7848 PROTEIN"/>
    <property type="match status" value="1"/>
</dbReference>
<dbReference type="Pfam" id="PF13458">
    <property type="entry name" value="Peripla_BP_6"/>
    <property type="match status" value="1"/>
</dbReference>
<dbReference type="STRING" id="92487.SAMN02745130_00320"/>
<dbReference type="CDD" id="cd06334">
    <property type="entry name" value="PBP1_ABC_ligand_binding-like"/>
    <property type="match status" value="1"/>
</dbReference>
<evidence type="ECO:0000313" key="5">
    <source>
        <dbReference type="EMBL" id="SKA68597.1"/>
    </source>
</evidence>
<evidence type="ECO:0000256" key="2">
    <source>
        <dbReference type="ARBA" id="ARBA00022729"/>
    </source>
</evidence>
<feature type="chain" id="PRO_5012730224" evidence="3">
    <location>
        <begin position="25"/>
        <end position="431"/>
    </location>
</feature>
<sequence length="431" mass="46914">MKLKKMGVALLAAGLLVTSVPAMADLMFPVLSYRTGPFGANGAENADGYLDYFALLNERDGGIGGVKVQTPECETEYKPEKGVECYESTKGNGALLYQPLSTGITYQLIPKVTADKIPMLTPGYGRTSSANGKVFEYVFNYPANYWDGASVGVKYMLDQEKGDLKGKKITLVYHNSAYGKEPIRTLEELSKKHGFTLKTIPVDSPGQEQKSQWLEIRRDKPDYVLMWGWGVMNQVAISEASKMGFPMDKFIGIWWAGSENDVKPAGEGANGYKALTFHGVGKDFPIFKDIETHLVAKGKASNGGKNIGTALYNRGLYFAMLAAEAAATAQKIHNTKDLTGAQMRDGLEALKLDKARLEALGLANFAPEITASCENHGGSGLVAVQQWDAKAGSWKLVSDFMQSDREVIDALIKADSEAFAAENKITPRECK</sequence>
<feature type="signal peptide" evidence="3">
    <location>
        <begin position="1"/>
        <end position="24"/>
    </location>
</feature>
<dbReference type="InterPro" id="IPR051010">
    <property type="entry name" value="BCAA_transport"/>
</dbReference>
<keyword evidence="2 3" id="KW-0732">Signal</keyword>
<dbReference type="AlphaFoldDB" id="A0A1T4VUH6"/>
<evidence type="ECO:0000313" key="6">
    <source>
        <dbReference type="Proteomes" id="UP000190460"/>
    </source>
</evidence>
<gene>
    <name evidence="5" type="ORF">SAMN02745130_00320</name>
</gene>
<dbReference type="Proteomes" id="UP000190460">
    <property type="component" value="Unassembled WGS sequence"/>
</dbReference>
<dbReference type="EMBL" id="FUYB01000001">
    <property type="protein sequence ID" value="SKA68597.1"/>
    <property type="molecule type" value="Genomic_DNA"/>
</dbReference>
<comment type="similarity">
    <text evidence="1">Belongs to the leucine-binding protein family.</text>
</comment>
<protein>
    <submittedName>
        <fullName evidence="5">Amino acid/amide ABC transporter substrate-binding protein, HAAT family (TC 3.A.1.4.-)</fullName>
    </submittedName>
</protein>